<dbReference type="HOGENOM" id="CLU_044614_2_1_1"/>
<dbReference type="OrthoDB" id="3039972at2759"/>
<feature type="region of interest" description="Disordered" evidence="1">
    <location>
        <begin position="312"/>
        <end position="356"/>
    </location>
</feature>
<dbReference type="AlphaFoldDB" id="A0A067PB74"/>
<gene>
    <name evidence="3" type="ORF">JAAARDRAFT_62112</name>
</gene>
<keyword evidence="4" id="KW-1185">Reference proteome</keyword>
<feature type="transmembrane region" description="Helical" evidence="2">
    <location>
        <begin position="129"/>
        <end position="150"/>
    </location>
</feature>
<evidence type="ECO:0000256" key="2">
    <source>
        <dbReference type="SAM" id="Phobius"/>
    </source>
</evidence>
<reference evidence="4" key="1">
    <citation type="journal article" date="2014" name="Proc. Natl. Acad. Sci. U.S.A.">
        <title>Extensive sampling of basidiomycete genomes demonstrates inadequacy of the white-rot/brown-rot paradigm for wood decay fungi.</title>
        <authorList>
            <person name="Riley R."/>
            <person name="Salamov A.A."/>
            <person name="Brown D.W."/>
            <person name="Nagy L.G."/>
            <person name="Floudas D."/>
            <person name="Held B.W."/>
            <person name="Levasseur A."/>
            <person name="Lombard V."/>
            <person name="Morin E."/>
            <person name="Otillar R."/>
            <person name="Lindquist E.A."/>
            <person name="Sun H."/>
            <person name="LaButti K.M."/>
            <person name="Schmutz J."/>
            <person name="Jabbour D."/>
            <person name="Luo H."/>
            <person name="Baker S.E."/>
            <person name="Pisabarro A.G."/>
            <person name="Walton J.D."/>
            <person name="Blanchette R.A."/>
            <person name="Henrissat B."/>
            <person name="Martin F."/>
            <person name="Cullen D."/>
            <person name="Hibbett D.S."/>
            <person name="Grigoriev I.V."/>
        </authorList>
    </citation>
    <scope>NUCLEOTIDE SEQUENCE [LARGE SCALE GENOMIC DNA]</scope>
    <source>
        <strain evidence="4">MUCL 33604</strain>
    </source>
</reference>
<dbReference type="InParanoid" id="A0A067PB74"/>
<feature type="transmembrane region" description="Helical" evidence="2">
    <location>
        <begin position="12"/>
        <end position="32"/>
    </location>
</feature>
<accession>A0A067PB74</accession>
<keyword evidence="2" id="KW-0812">Transmembrane</keyword>
<organism evidence="3 4">
    <name type="scientific">Jaapia argillacea MUCL 33604</name>
    <dbReference type="NCBI Taxonomy" id="933084"/>
    <lineage>
        <taxon>Eukaryota</taxon>
        <taxon>Fungi</taxon>
        <taxon>Dikarya</taxon>
        <taxon>Basidiomycota</taxon>
        <taxon>Agaricomycotina</taxon>
        <taxon>Agaricomycetes</taxon>
        <taxon>Agaricomycetidae</taxon>
        <taxon>Jaapiales</taxon>
        <taxon>Jaapiaceae</taxon>
        <taxon>Jaapia</taxon>
    </lineage>
</organism>
<evidence type="ECO:0000313" key="3">
    <source>
        <dbReference type="EMBL" id="KDQ52178.1"/>
    </source>
</evidence>
<feature type="compositionally biased region" description="Basic and acidic residues" evidence="1">
    <location>
        <begin position="334"/>
        <end position="343"/>
    </location>
</feature>
<name>A0A067PB74_9AGAM</name>
<feature type="transmembrane region" description="Helical" evidence="2">
    <location>
        <begin position="184"/>
        <end position="207"/>
    </location>
</feature>
<dbReference type="EMBL" id="KL197742">
    <property type="protein sequence ID" value="KDQ52178.1"/>
    <property type="molecule type" value="Genomic_DNA"/>
</dbReference>
<proteinExistence type="predicted"/>
<feature type="transmembrane region" description="Helical" evidence="2">
    <location>
        <begin position="254"/>
        <end position="276"/>
    </location>
</feature>
<keyword evidence="2" id="KW-0472">Membrane</keyword>
<evidence type="ECO:0000313" key="4">
    <source>
        <dbReference type="Proteomes" id="UP000027265"/>
    </source>
</evidence>
<feature type="transmembrane region" description="Helical" evidence="2">
    <location>
        <begin position="44"/>
        <end position="68"/>
    </location>
</feature>
<keyword evidence="2" id="KW-1133">Transmembrane helix</keyword>
<protein>
    <submittedName>
        <fullName evidence="3">Uncharacterized protein</fullName>
    </submittedName>
</protein>
<feature type="transmembrane region" description="Helical" evidence="2">
    <location>
        <begin position="227"/>
        <end position="248"/>
    </location>
</feature>
<dbReference type="Proteomes" id="UP000027265">
    <property type="component" value="Unassembled WGS sequence"/>
</dbReference>
<evidence type="ECO:0000256" key="1">
    <source>
        <dbReference type="SAM" id="MobiDB-lite"/>
    </source>
</evidence>
<sequence length="356" mass="39413">MCGGAYYQAELLSVWIQAILYGFYVFLFIRCVHVCTSVRPNKNFLALTIVIFALCTAQLILEFVAVILTPVVVSGCMDSTVTPQEIAHQSNIQNVMNVVLQFLWTTNQALADGLLIYRAYGILRSFRWIILFPSVLMLATAVIGYVNFWITYEVYIIAVESQASSPLPPPRWFHFNQLDQSFNLAFFSLATATTIIVTLLIVGQIWWVAREMNTTLGSPVTKKYRNIVAMLSESGAAFALSLVLYLIVTEVAPTWNAIFFSVAIQVAGIAPTLIIVRVGQSQAAEQTTMEPRNVRVALPSGSHHMVFAKPHSGMQSQNTSEAPGFGRTWPSDVEAVRGEHDSQDTSPAIPPKLEQC</sequence>